<dbReference type="AlphaFoldDB" id="A0A9X2KUK1"/>
<evidence type="ECO:0000256" key="2">
    <source>
        <dbReference type="ARBA" id="ARBA00012528"/>
    </source>
</evidence>
<gene>
    <name evidence="5" type="ORF">M6D89_16980</name>
</gene>
<dbReference type="PROSITE" id="PS50887">
    <property type="entry name" value="GGDEF"/>
    <property type="match status" value="1"/>
</dbReference>
<proteinExistence type="predicted"/>
<dbReference type="Pfam" id="PF00990">
    <property type="entry name" value="GGDEF"/>
    <property type="match status" value="1"/>
</dbReference>
<dbReference type="InterPro" id="IPR000160">
    <property type="entry name" value="GGDEF_dom"/>
</dbReference>
<dbReference type="Gene3D" id="3.30.450.20">
    <property type="entry name" value="PAS domain"/>
    <property type="match status" value="1"/>
</dbReference>
<dbReference type="CDD" id="cd01949">
    <property type="entry name" value="GGDEF"/>
    <property type="match status" value="1"/>
</dbReference>
<evidence type="ECO:0000259" key="4">
    <source>
        <dbReference type="PROSITE" id="PS50887"/>
    </source>
</evidence>
<dbReference type="SMART" id="SM00267">
    <property type="entry name" value="GGDEF"/>
    <property type="match status" value="1"/>
</dbReference>
<dbReference type="SUPFAM" id="SSF55785">
    <property type="entry name" value="PYP-like sensor domain (PAS domain)"/>
    <property type="match status" value="1"/>
</dbReference>
<organism evidence="5 6">
    <name type="scientific">Gilvimarinus xylanilyticus</name>
    <dbReference type="NCBI Taxonomy" id="2944139"/>
    <lineage>
        <taxon>Bacteria</taxon>
        <taxon>Pseudomonadati</taxon>
        <taxon>Pseudomonadota</taxon>
        <taxon>Gammaproteobacteria</taxon>
        <taxon>Cellvibrionales</taxon>
        <taxon>Cellvibrionaceae</taxon>
        <taxon>Gilvimarinus</taxon>
    </lineage>
</organism>
<dbReference type="Gene3D" id="3.30.70.270">
    <property type="match status" value="1"/>
</dbReference>
<dbReference type="GO" id="GO:1902201">
    <property type="term" value="P:negative regulation of bacterial-type flagellum-dependent cell motility"/>
    <property type="evidence" value="ECO:0007669"/>
    <property type="project" value="TreeGrafter"/>
</dbReference>
<dbReference type="InterPro" id="IPR035965">
    <property type="entry name" value="PAS-like_dom_sf"/>
</dbReference>
<dbReference type="GO" id="GO:0043709">
    <property type="term" value="P:cell adhesion involved in single-species biofilm formation"/>
    <property type="evidence" value="ECO:0007669"/>
    <property type="project" value="TreeGrafter"/>
</dbReference>
<protein>
    <recommendedName>
        <fullName evidence="2">diguanylate cyclase</fullName>
        <ecNumber evidence="2">2.7.7.65</ecNumber>
    </recommendedName>
</protein>
<keyword evidence="6" id="KW-1185">Reference proteome</keyword>
<feature type="domain" description="GGDEF" evidence="4">
    <location>
        <begin position="171"/>
        <end position="300"/>
    </location>
</feature>
<sequence length="300" mass="34292">MIDANELCLDALQALPDPMFIISESGRYIALLGGHDRQYYHDGHHLVNFHLNDVLPADKAAWFLEQIQLTLEKNALRIVEYPLAAEDVEGLPTDGGPEGELWFEGRIQPLPKPIEGERAVIWLASNITERHRLQNQLQHLSETDELTGLYNRRKLIAELERRFAEFRRYHHPLSLIIFDIDLFKQVNDKYGHLRGDAVLQELTELCAELIRDHDTLGRFGGEEFALILPNIRATEAATTAERLRKAIAEHSFQHIGNITISLGLTIAREDDDTIENLISRADEALYNAKRNGRNTYCQQL</sequence>
<dbReference type="InterPro" id="IPR029787">
    <property type="entry name" value="Nucleotide_cyclase"/>
</dbReference>
<evidence type="ECO:0000256" key="1">
    <source>
        <dbReference type="ARBA" id="ARBA00001946"/>
    </source>
</evidence>
<evidence type="ECO:0000313" key="6">
    <source>
        <dbReference type="Proteomes" id="UP001139319"/>
    </source>
</evidence>
<dbReference type="InterPro" id="IPR050469">
    <property type="entry name" value="Diguanylate_Cyclase"/>
</dbReference>
<reference evidence="5" key="1">
    <citation type="submission" date="2022-05" db="EMBL/GenBank/DDBJ databases">
        <authorList>
            <person name="Sun H.-N."/>
        </authorList>
    </citation>
    <scope>NUCLEOTIDE SEQUENCE</scope>
    <source>
        <strain evidence="5">HB14</strain>
    </source>
</reference>
<comment type="cofactor">
    <cofactor evidence="1">
        <name>Mg(2+)</name>
        <dbReference type="ChEBI" id="CHEBI:18420"/>
    </cofactor>
</comment>
<comment type="catalytic activity">
    <reaction evidence="3">
        <text>2 GTP = 3',3'-c-di-GMP + 2 diphosphate</text>
        <dbReference type="Rhea" id="RHEA:24898"/>
        <dbReference type="ChEBI" id="CHEBI:33019"/>
        <dbReference type="ChEBI" id="CHEBI:37565"/>
        <dbReference type="ChEBI" id="CHEBI:58805"/>
        <dbReference type="EC" id="2.7.7.65"/>
    </reaction>
</comment>
<dbReference type="Proteomes" id="UP001139319">
    <property type="component" value="Unassembled WGS sequence"/>
</dbReference>
<dbReference type="NCBIfam" id="TIGR00254">
    <property type="entry name" value="GGDEF"/>
    <property type="match status" value="1"/>
</dbReference>
<reference evidence="5" key="2">
    <citation type="submission" date="2023-01" db="EMBL/GenBank/DDBJ databases">
        <title>Gilvimarinus xylanilyticus HB14 isolated from Caulerpa lentillifera aquaculture base in Hainan, China.</title>
        <authorList>
            <person name="Zhang Y.-J."/>
        </authorList>
    </citation>
    <scope>NUCLEOTIDE SEQUENCE</scope>
    <source>
        <strain evidence="5">HB14</strain>
    </source>
</reference>
<dbReference type="InterPro" id="IPR043128">
    <property type="entry name" value="Rev_trsase/Diguanyl_cyclase"/>
</dbReference>
<dbReference type="RefSeq" id="WP_253969288.1">
    <property type="nucleotide sequence ID" value="NZ_JAMFTH010000009.1"/>
</dbReference>
<accession>A0A9X2KUK1</accession>
<dbReference type="EC" id="2.7.7.65" evidence="2"/>
<dbReference type="GO" id="GO:0005886">
    <property type="term" value="C:plasma membrane"/>
    <property type="evidence" value="ECO:0007669"/>
    <property type="project" value="TreeGrafter"/>
</dbReference>
<dbReference type="PANTHER" id="PTHR45138:SF9">
    <property type="entry name" value="DIGUANYLATE CYCLASE DGCM-RELATED"/>
    <property type="match status" value="1"/>
</dbReference>
<dbReference type="PANTHER" id="PTHR45138">
    <property type="entry name" value="REGULATORY COMPONENTS OF SENSORY TRANSDUCTION SYSTEM"/>
    <property type="match status" value="1"/>
</dbReference>
<evidence type="ECO:0000313" key="5">
    <source>
        <dbReference type="EMBL" id="MCP8901001.1"/>
    </source>
</evidence>
<dbReference type="SUPFAM" id="SSF55073">
    <property type="entry name" value="Nucleotide cyclase"/>
    <property type="match status" value="1"/>
</dbReference>
<dbReference type="GO" id="GO:0052621">
    <property type="term" value="F:diguanylate cyclase activity"/>
    <property type="evidence" value="ECO:0007669"/>
    <property type="project" value="UniProtKB-EC"/>
</dbReference>
<name>A0A9X2KUK1_9GAMM</name>
<evidence type="ECO:0000256" key="3">
    <source>
        <dbReference type="ARBA" id="ARBA00034247"/>
    </source>
</evidence>
<dbReference type="EMBL" id="JAMFTH010000009">
    <property type="protein sequence ID" value="MCP8901001.1"/>
    <property type="molecule type" value="Genomic_DNA"/>
</dbReference>
<comment type="caution">
    <text evidence="5">The sequence shown here is derived from an EMBL/GenBank/DDBJ whole genome shotgun (WGS) entry which is preliminary data.</text>
</comment>
<dbReference type="FunFam" id="3.30.70.270:FF:000001">
    <property type="entry name" value="Diguanylate cyclase domain protein"/>
    <property type="match status" value="1"/>
</dbReference>